<evidence type="ECO:0000256" key="5">
    <source>
        <dbReference type="ARBA" id="ARBA00023136"/>
    </source>
</evidence>
<reference evidence="8 9" key="1">
    <citation type="journal article" date="2023" name="Environ Microbiome">
        <title>A coral-associated actinobacterium mitigates coral bleaching under heat stress.</title>
        <authorList>
            <person name="Li J."/>
            <person name="Zou Y."/>
            <person name="Li Q."/>
            <person name="Zhang J."/>
            <person name="Bourne D.G."/>
            <person name="Lyu Y."/>
            <person name="Liu C."/>
            <person name="Zhang S."/>
        </authorList>
    </citation>
    <scope>NUCLEOTIDE SEQUENCE [LARGE SCALE GENOMIC DNA]</scope>
    <source>
        <strain evidence="8 9">SCSIO 13291</strain>
    </source>
</reference>
<dbReference type="InterPro" id="IPR002797">
    <property type="entry name" value="Polysacc_synth"/>
</dbReference>
<feature type="transmembrane region" description="Helical" evidence="7">
    <location>
        <begin position="154"/>
        <end position="172"/>
    </location>
</feature>
<feature type="transmembrane region" description="Helical" evidence="7">
    <location>
        <begin position="365"/>
        <end position="386"/>
    </location>
</feature>
<comment type="subcellular location">
    <subcellularLocation>
        <location evidence="1">Cell membrane</location>
        <topology evidence="1">Multi-pass membrane protein</topology>
    </subcellularLocation>
</comment>
<feature type="transmembrane region" description="Helical" evidence="7">
    <location>
        <begin position="461"/>
        <end position="483"/>
    </location>
</feature>
<evidence type="ECO:0000256" key="1">
    <source>
        <dbReference type="ARBA" id="ARBA00004651"/>
    </source>
</evidence>
<name>A0ABZ3CA22_9ACTN</name>
<evidence type="ECO:0000256" key="7">
    <source>
        <dbReference type="SAM" id="Phobius"/>
    </source>
</evidence>
<keyword evidence="9" id="KW-1185">Reference proteome</keyword>
<evidence type="ECO:0000256" key="6">
    <source>
        <dbReference type="SAM" id="MobiDB-lite"/>
    </source>
</evidence>
<dbReference type="PANTHER" id="PTHR30250:SF11">
    <property type="entry name" value="O-ANTIGEN TRANSPORTER-RELATED"/>
    <property type="match status" value="1"/>
</dbReference>
<keyword evidence="5 7" id="KW-0472">Membrane</keyword>
<dbReference type="PANTHER" id="PTHR30250">
    <property type="entry name" value="PST FAMILY PREDICTED COLANIC ACID TRANSPORTER"/>
    <property type="match status" value="1"/>
</dbReference>
<feature type="transmembrane region" description="Helical" evidence="7">
    <location>
        <begin position="112"/>
        <end position="134"/>
    </location>
</feature>
<feature type="region of interest" description="Disordered" evidence="6">
    <location>
        <begin position="1"/>
        <end position="31"/>
    </location>
</feature>
<evidence type="ECO:0000256" key="2">
    <source>
        <dbReference type="ARBA" id="ARBA00022475"/>
    </source>
</evidence>
<evidence type="ECO:0000313" key="8">
    <source>
        <dbReference type="EMBL" id="WZW99486.1"/>
    </source>
</evidence>
<organism evidence="8 9">
    <name type="scientific">Propioniciclava soli</name>
    <dbReference type="NCBI Taxonomy" id="2775081"/>
    <lineage>
        <taxon>Bacteria</taxon>
        <taxon>Bacillati</taxon>
        <taxon>Actinomycetota</taxon>
        <taxon>Actinomycetes</taxon>
        <taxon>Propionibacteriales</taxon>
        <taxon>Propionibacteriaceae</taxon>
        <taxon>Propioniciclava</taxon>
    </lineage>
</organism>
<dbReference type="EMBL" id="CP115965">
    <property type="protein sequence ID" value="WZW99486.1"/>
    <property type="molecule type" value="Genomic_DNA"/>
</dbReference>
<dbReference type="Proteomes" id="UP001434337">
    <property type="component" value="Chromosome"/>
</dbReference>
<protein>
    <submittedName>
        <fullName evidence="8">Oligosaccharide flippase family protein</fullName>
    </submittedName>
</protein>
<dbReference type="RefSeq" id="WP_232549006.1">
    <property type="nucleotide sequence ID" value="NZ_CP115965.1"/>
</dbReference>
<keyword evidence="2" id="KW-1003">Cell membrane</keyword>
<evidence type="ECO:0000256" key="4">
    <source>
        <dbReference type="ARBA" id="ARBA00022989"/>
    </source>
</evidence>
<keyword evidence="4 7" id="KW-1133">Transmembrane helix</keyword>
<evidence type="ECO:0000256" key="3">
    <source>
        <dbReference type="ARBA" id="ARBA00022692"/>
    </source>
</evidence>
<dbReference type="InterPro" id="IPR050833">
    <property type="entry name" value="Poly_Biosynth_Transport"/>
</dbReference>
<dbReference type="Pfam" id="PF01943">
    <property type="entry name" value="Polysacc_synt"/>
    <property type="match status" value="1"/>
</dbReference>
<evidence type="ECO:0000313" key="9">
    <source>
        <dbReference type="Proteomes" id="UP001434337"/>
    </source>
</evidence>
<accession>A0ABZ3CA22</accession>
<feature type="transmembrane region" description="Helical" evidence="7">
    <location>
        <begin position="193"/>
        <end position="218"/>
    </location>
</feature>
<feature type="transmembrane region" description="Helical" evidence="7">
    <location>
        <begin position="335"/>
        <end position="359"/>
    </location>
</feature>
<sequence length="528" mass="56223">MTLPPETPGPRDTRAAEAPDPGPTPAARPSSRRTLIAGTLWQALPQMAPLVFNLALTPYVIHGVSEGIYGIYLLVMALQFMLASLDGGIGPSANRHFGIHAGRGDAAATTRLLTTLQVVVLTVFVPITLLVFWFTPQIVRFFPATDPDPEGATLLLRVMMVIVAVAQVRGLFTQVLHTRNRFAVQSVADLAGYVAYAIGMVVTVETGAGLAGIAWAFIAQQALTTLIVIPGALPLLDARGIGFIPRRELVDFFRYAWKIQVSGIVTSFSAQGDAFFVGRFAPADMTPFGVGQNFATTLRNIPQNAMSPIRTMMGNGIGSLGEVAAAEQAARLQRIWVQAVTGWIVVGAPAALFGVTAWLHLGTPLPGWVAATVLVAHGALLLVMVQRLWANVAGESAATMRVDVENLVVKIALTLALITLWGAMGAVLATLVANVFAAVRLVALLRRLPHPVEGPWRHVPWGLAVLCAALSGACSWAIATFVVGTWVPFGPLALFTVGLGAAPAMALYYLRTFGWHQVRRFVVTRGKG</sequence>
<gene>
    <name evidence="8" type="ORF">PCC79_04635</name>
</gene>
<keyword evidence="3 7" id="KW-0812">Transmembrane</keyword>
<proteinExistence type="predicted"/>
<feature type="transmembrane region" description="Helical" evidence="7">
    <location>
        <begin position="224"/>
        <end position="244"/>
    </location>
</feature>
<feature type="transmembrane region" description="Helical" evidence="7">
    <location>
        <begin position="489"/>
        <end position="510"/>
    </location>
</feature>
<feature type="transmembrane region" description="Helical" evidence="7">
    <location>
        <begin position="407"/>
        <end position="424"/>
    </location>
</feature>